<reference evidence="4 5" key="1">
    <citation type="journal article" date="2013" name="J. Bacteriol.">
        <title>Roles of HynAB and Ech, the only two hydrogenases found in the model sulfate reducer Desulfovibrio gigas.</title>
        <authorList>
            <person name="Morais-Silva F.O."/>
            <person name="Santos C.I."/>
            <person name="Rodrigues R."/>
            <person name="Pereira I.A."/>
            <person name="Rodrigues-Pousada C."/>
        </authorList>
    </citation>
    <scope>NUCLEOTIDE SEQUENCE [LARGE SCALE GENOMIC DNA]</scope>
    <source>
        <strain evidence="5">ATCC 19364 / DSM 1382 / NCIMB 9332 / VKM B-1759</strain>
    </source>
</reference>
<reference evidence="5" key="2">
    <citation type="submission" date="2013-07" db="EMBL/GenBank/DDBJ databases">
        <authorList>
            <person name="Morais-Silva F.O."/>
            <person name="Rezende A.M."/>
            <person name="Pimentel C."/>
            <person name="Resende D.M."/>
            <person name="Santos C.I."/>
            <person name="Clemente C."/>
            <person name="de Oliveira L.M."/>
            <person name="da Silva S.M."/>
            <person name="Costa D.A."/>
            <person name="Varela-Raposo A."/>
            <person name="Horacio E.C.A."/>
            <person name="Matos M."/>
            <person name="Flores O."/>
            <person name="Ruiz J.C."/>
            <person name="Rodrigues-Pousada C."/>
        </authorList>
    </citation>
    <scope>NUCLEOTIDE SEQUENCE [LARGE SCALE GENOMIC DNA]</scope>
    <source>
        <strain evidence="5">ATCC 19364 / DSM 1382 / NCIMB 9332 / VKM B-1759</strain>
    </source>
</reference>
<evidence type="ECO:0000256" key="3">
    <source>
        <dbReference type="RuleBase" id="RU363015"/>
    </source>
</evidence>
<evidence type="ECO:0000313" key="4">
    <source>
        <dbReference type="EMBL" id="AGW12678.1"/>
    </source>
</evidence>
<sequence>MNTIASVCVFCGANPGNSPAYLDSSKHLGRLLARRGITLVYGGASVGCMGAVADAALDAGGRVVGIIPRSLWEKEIGHPGLTELLVVDSMHERKAAMAAHSDAFIALPGGVGTLEEFFEVMTWSQLGFHHKPCGLLNVGGYYDGLAAFLDHAVTQGFLKEPHRRIALTDADPEALLEAFARWIPPRTGKWIEKPEQL</sequence>
<dbReference type="Gene3D" id="3.40.50.450">
    <property type="match status" value="1"/>
</dbReference>
<keyword evidence="3" id="KW-0378">Hydrolase</keyword>
<dbReference type="InterPro" id="IPR031100">
    <property type="entry name" value="LOG_fam"/>
</dbReference>
<dbReference type="KEGG" id="dgg:DGI_0783"/>
<comment type="similarity">
    <text evidence="2 3">Belongs to the LOG family.</text>
</comment>
<dbReference type="PANTHER" id="PTHR31223:SF70">
    <property type="entry name" value="LOG FAMILY PROTEIN YJL055W"/>
    <property type="match status" value="1"/>
</dbReference>
<evidence type="ECO:0000313" key="5">
    <source>
        <dbReference type="Proteomes" id="UP000016587"/>
    </source>
</evidence>
<dbReference type="InterPro" id="IPR005269">
    <property type="entry name" value="LOG"/>
</dbReference>
<dbReference type="EC" id="3.2.2.n1" evidence="3"/>
<dbReference type="GO" id="GO:0005829">
    <property type="term" value="C:cytosol"/>
    <property type="evidence" value="ECO:0007669"/>
    <property type="project" value="TreeGrafter"/>
</dbReference>
<gene>
    <name evidence="4" type="ORF">DGI_0783</name>
</gene>
<dbReference type="OrthoDB" id="9801098at2"/>
<dbReference type="EMBL" id="CP006585">
    <property type="protein sequence ID" value="AGW12678.1"/>
    <property type="molecule type" value="Genomic_DNA"/>
</dbReference>
<name>T2G8R8_MEGG1</name>
<dbReference type="GO" id="GO:0008714">
    <property type="term" value="F:AMP nucleosidase activity"/>
    <property type="evidence" value="ECO:0007669"/>
    <property type="project" value="UniProtKB-EC"/>
</dbReference>
<dbReference type="HOGENOM" id="CLU_058336_4_2_7"/>
<dbReference type="eggNOG" id="COG1611">
    <property type="taxonomic scope" value="Bacteria"/>
</dbReference>
<comment type="catalytic activity">
    <reaction evidence="1">
        <text>AMP + H2O = D-ribose 5-phosphate + adenine</text>
        <dbReference type="Rhea" id="RHEA:20129"/>
        <dbReference type="ChEBI" id="CHEBI:15377"/>
        <dbReference type="ChEBI" id="CHEBI:16708"/>
        <dbReference type="ChEBI" id="CHEBI:78346"/>
        <dbReference type="ChEBI" id="CHEBI:456215"/>
        <dbReference type="EC" id="3.2.2.4"/>
    </reaction>
</comment>
<accession>T2G8R8</accession>
<keyword evidence="3" id="KW-0203">Cytokinin biosynthesis</keyword>
<dbReference type="Pfam" id="PF03641">
    <property type="entry name" value="Lysine_decarbox"/>
    <property type="match status" value="1"/>
</dbReference>
<evidence type="ECO:0000256" key="1">
    <source>
        <dbReference type="ARBA" id="ARBA00000274"/>
    </source>
</evidence>
<dbReference type="SUPFAM" id="SSF102405">
    <property type="entry name" value="MCP/YpsA-like"/>
    <property type="match status" value="1"/>
</dbReference>
<dbReference type="STRING" id="1121448.DGI_0783"/>
<keyword evidence="5" id="KW-1185">Reference proteome</keyword>
<dbReference type="Proteomes" id="UP000016587">
    <property type="component" value="Chromosome"/>
</dbReference>
<protein>
    <recommendedName>
        <fullName evidence="3">Cytokinin riboside 5'-monophosphate phosphoribohydrolase</fullName>
        <ecNumber evidence="3">3.2.2.n1</ecNumber>
    </recommendedName>
</protein>
<dbReference type="PATRIC" id="fig|1121448.10.peg.783"/>
<dbReference type="RefSeq" id="WP_021759364.1">
    <property type="nucleotide sequence ID" value="NC_022444.1"/>
</dbReference>
<proteinExistence type="inferred from homology"/>
<dbReference type="NCBIfam" id="TIGR00730">
    <property type="entry name" value="Rossman fold protein, TIGR00730 family"/>
    <property type="match status" value="1"/>
</dbReference>
<organism evidence="4 5">
    <name type="scientific">Megalodesulfovibrio gigas (strain ATCC 19364 / DSM 1382 / NCIMB 9332 / VKM B-1759)</name>
    <name type="common">Desulfovibrio gigas</name>
    <dbReference type="NCBI Taxonomy" id="1121448"/>
    <lineage>
        <taxon>Bacteria</taxon>
        <taxon>Pseudomonadati</taxon>
        <taxon>Thermodesulfobacteriota</taxon>
        <taxon>Desulfovibrionia</taxon>
        <taxon>Desulfovibrionales</taxon>
        <taxon>Desulfovibrionaceae</taxon>
        <taxon>Megalodesulfovibrio</taxon>
    </lineage>
</organism>
<evidence type="ECO:0000256" key="2">
    <source>
        <dbReference type="ARBA" id="ARBA00006763"/>
    </source>
</evidence>
<dbReference type="AlphaFoldDB" id="T2G8R8"/>
<dbReference type="GO" id="GO:0009691">
    <property type="term" value="P:cytokinin biosynthetic process"/>
    <property type="evidence" value="ECO:0007669"/>
    <property type="project" value="UniProtKB-UniRule"/>
</dbReference>
<dbReference type="PANTHER" id="PTHR31223">
    <property type="entry name" value="LOG FAMILY PROTEIN YJL055W"/>
    <property type="match status" value="1"/>
</dbReference>